<feature type="transmembrane region" description="Helical" evidence="7">
    <location>
        <begin position="201"/>
        <end position="221"/>
    </location>
</feature>
<evidence type="ECO:0000256" key="1">
    <source>
        <dbReference type="ARBA" id="ARBA00004651"/>
    </source>
</evidence>
<proteinExistence type="predicted"/>
<dbReference type="EMBL" id="CP033896">
    <property type="protein sequence ID" value="AZA13917.1"/>
    <property type="molecule type" value="Genomic_DNA"/>
</dbReference>
<reference evidence="9 10" key="1">
    <citation type="submission" date="2018-11" db="EMBL/GenBank/DDBJ databases">
        <authorList>
            <person name="Kleinhagauer T."/>
            <person name="Glaeser S.P."/>
            <person name="Spergser J."/>
            <person name="Ruckert C."/>
            <person name="Kaempfer P."/>
            <person name="Busse H.-J."/>
        </authorList>
    </citation>
    <scope>NUCLEOTIDE SEQUENCE [LARGE SCALE GENOMIC DNA]</scope>
    <source>
        <strain evidence="9 10">200CH</strain>
    </source>
</reference>
<comment type="subcellular location">
    <subcellularLocation>
        <location evidence="1">Cell membrane</location>
        <topology evidence="1">Multi-pass membrane protein</topology>
    </subcellularLocation>
</comment>
<keyword evidence="5 7" id="KW-1133">Transmembrane helix</keyword>
<dbReference type="Proteomes" id="UP000269019">
    <property type="component" value="Chromosome"/>
</dbReference>
<dbReference type="PANTHER" id="PTHR42718">
    <property type="entry name" value="MAJOR FACILITATOR SUPERFAMILY MULTIDRUG TRANSPORTER MFSC"/>
    <property type="match status" value="1"/>
</dbReference>
<feature type="transmembrane region" description="Helical" evidence="7">
    <location>
        <begin position="267"/>
        <end position="289"/>
    </location>
</feature>
<accession>A0A3G6J772</accession>
<evidence type="ECO:0000256" key="5">
    <source>
        <dbReference type="ARBA" id="ARBA00022989"/>
    </source>
</evidence>
<feature type="transmembrane region" description="Helical" evidence="7">
    <location>
        <begin position="12"/>
        <end position="39"/>
    </location>
</feature>
<evidence type="ECO:0000256" key="4">
    <source>
        <dbReference type="ARBA" id="ARBA00022692"/>
    </source>
</evidence>
<keyword evidence="4 7" id="KW-0812">Transmembrane</keyword>
<dbReference type="Gene3D" id="1.20.1250.20">
    <property type="entry name" value="MFS general substrate transporter like domains"/>
    <property type="match status" value="1"/>
</dbReference>
<dbReference type="Pfam" id="PF07690">
    <property type="entry name" value="MFS_1"/>
    <property type="match status" value="1"/>
</dbReference>
<dbReference type="PANTHER" id="PTHR42718:SF47">
    <property type="entry name" value="METHYL VIOLOGEN RESISTANCE PROTEIN SMVA"/>
    <property type="match status" value="1"/>
</dbReference>
<dbReference type="AlphaFoldDB" id="A0A3G6J772"/>
<feature type="transmembrane region" description="Helical" evidence="7">
    <location>
        <begin position="81"/>
        <end position="99"/>
    </location>
</feature>
<dbReference type="InterPro" id="IPR020846">
    <property type="entry name" value="MFS_dom"/>
</dbReference>
<feature type="transmembrane region" description="Helical" evidence="7">
    <location>
        <begin position="51"/>
        <end position="69"/>
    </location>
</feature>
<feature type="transmembrane region" description="Helical" evidence="7">
    <location>
        <begin position="143"/>
        <end position="162"/>
    </location>
</feature>
<evidence type="ECO:0000256" key="3">
    <source>
        <dbReference type="ARBA" id="ARBA00022475"/>
    </source>
</evidence>
<keyword evidence="2" id="KW-0813">Transport</keyword>
<dbReference type="GO" id="GO:0022857">
    <property type="term" value="F:transmembrane transporter activity"/>
    <property type="evidence" value="ECO:0007669"/>
    <property type="project" value="InterPro"/>
</dbReference>
<organism evidence="9 10">
    <name type="scientific">Corynebacterium choanae</name>
    <dbReference type="NCBI Taxonomy" id="1862358"/>
    <lineage>
        <taxon>Bacteria</taxon>
        <taxon>Bacillati</taxon>
        <taxon>Actinomycetota</taxon>
        <taxon>Actinomycetes</taxon>
        <taxon>Mycobacteriales</taxon>
        <taxon>Corynebacteriaceae</taxon>
        <taxon>Corynebacterium</taxon>
    </lineage>
</organism>
<gene>
    <name evidence="9" type="primary">qacA</name>
    <name evidence="9" type="ORF">CCHOA_07625</name>
</gene>
<feature type="transmembrane region" description="Helical" evidence="7">
    <location>
        <begin position="468"/>
        <end position="488"/>
    </location>
</feature>
<keyword evidence="10" id="KW-1185">Reference proteome</keyword>
<dbReference type="RefSeq" id="WP_123928652.1">
    <property type="nucleotide sequence ID" value="NZ_CP033896.1"/>
</dbReference>
<feature type="domain" description="Major facilitator superfamily (MFS) profile" evidence="8">
    <location>
        <begin position="15"/>
        <end position="449"/>
    </location>
</feature>
<feature type="transmembrane region" description="Helical" evidence="7">
    <location>
        <begin position="168"/>
        <end position="189"/>
    </location>
</feature>
<feature type="transmembrane region" description="Helical" evidence="7">
    <location>
        <begin position="365"/>
        <end position="389"/>
    </location>
</feature>
<feature type="transmembrane region" description="Helical" evidence="7">
    <location>
        <begin position="410"/>
        <end position="427"/>
    </location>
</feature>
<dbReference type="CDD" id="cd17321">
    <property type="entry name" value="MFS_MMR_MDR_like"/>
    <property type="match status" value="1"/>
</dbReference>
<name>A0A3G6J772_9CORY</name>
<feature type="transmembrane region" description="Helical" evidence="7">
    <location>
        <begin position="295"/>
        <end position="322"/>
    </location>
</feature>
<keyword evidence="6 7" id="KW-0472">Membrane</keyword>
<feature type="transmembrane region" description="Helical" evidence="7">
    <location>
        <begin position="111"/>
        <end position="131"/>
    </location>
</feature>
<feature type="transmembrane region" description="Helical" evidence="7">
    <location>
        <begin position="227"/>
        <end position="246"/>
    </location>
</feature>
<evidence type="ECO:0000313" key="9">
    <source>
        <dbReference type="EMBL" id="AZA13917.1"/>
    </source>
</evidence>
<dbReference type="Gene3D" id="1.20.1720.10">
    <property type="entry name" value="Multidrug resistance protein D"/>
    <property type="match status" value="1"/>
</dbReference>
<dbReference type="InterPro" id="IPR011701">
    <property type="entry name" value="MFS"/>
</dbReference>
<sequence length="506" mass="52718">MVARRQISEQYRWFGLAALSIGVAVLAVDATVLNFAIPAITTDLQPSAQQLLWIVDIYAFCVASLLITCGTLADRVGPKRLLLLGTVAFATTSVAAGFAPSADWLVVFRALQGAAGATLMPSTLALISVLFPIERERAQAVSIWIAIYAVGAAAGPLVGGVLLEHFHWGSVFFINAPLCVLMVLGVWLWVPEGSIDRTHRFDLPGAIASMVALFALVYGVKIGLLEGFAWSVVVAFGVAVVAGWLLRHRLLHARFPLLDVGLLTQPAVVAIVAVNFVGMFVAVGVLFFIAQYLQLVLGLGLIQSALYLAPSTVVALVVTIATGRVMGRVSPRRLITLGLLVLLVGCVLLGVGVQAWIPFGLRPGAVAGAMVVIACGAGMIDPVTNYFIVSVAPPNKAGQAASLSETGYELGAAVGTATLGAVVMMVFHQRAAVTELSQRALSTLAAAHEATSDDPALRAMVDTAFTDGVAAACVVAAAAVAVCCWWSARALAQTPRAALPQSSSTS</sequence>
<feature type="transmembrane region" description="Helical" evidence="7">
    <location>
        <begin position="334"/>
        <end position="359"/>
    </location>
</feature>
<evidence type="ECO:0000313" key="10">
    <source>
        <dbReference type="Proteomes" id="UP000269019"/>
    </source>
</evidence>
<evidence type="ECO:0000256" key="6">
    <source>
        <dbReference type="ARBA" id="ARBA00023136"/>
    </source>
</evidence>
<evidence type="ECO:0000256" key="2">
    <source>
        <dbReference type="ARBA" id="ARBA00022448"/>
    </source>
</evidence>
<keyword evidence="3" id="KW-1003">Cell membrane</keyword>
<evidence type="ECO:0000256" key="7">
    <source>
        <dbReference type="SAM" id="Phobius"/>
    </source>
</evidence>
<dbReference type="KEGG" id="ccho:CCHOA_07625"/>
<protein>
    <submittedName>
        <fullName evidence="9">Antiseptic resistance protein</fullName>
    </submittedName>
</protein>
<dbReference type="OrthoDB" id="9781469at2"/>
<dbReference type="InterPro" id="IPR036259">
    <property type="entry name" value="MFS_trans_sf"/>
</dbReference>
<evidence type="ECO:0000259" key="8">
    <source>
        <dbReference type="PROSITE" id="PS50850"/>
    </source>
</evidence>
<dbReference type="PROSITE" id="PS50850">
    <property type="entry name" value="MFS"/>
    <property type="match status" value="1"/>
</dbReference>
<dbReference type="GO" id="GO:0005886">
    <property type="term" value="C:plasma membrane"/>
    <property type="evidence" value="ECO:0007669"/>
    <property type="project" value="UniProtKB-SubCell"/>
</dbReference>
<dbReference type="SUPFAM" id="SSF103473">
    <property type="entry name" value="MFS general substrate transporter"/>
    <property type="match status" value="1"/>
</dbReference>